<evidence type="ECO:0000313" key="12">
    <source>
        <dbReference type="EMBL" id="KAB0803336.1"/>
    </source>
</evidence>
<feature type="repeat" description="Solcar" evidence="9">
    <location>
        <begin position="1"/>
        <end position="82"/>
    </location>
</feature>
<evidence type="ECO:0000256" key="11">
    <source>
        <dbReference type="SAM" id="Phobius"/>
    </source>
</evidence>
<dbReference type="OrthoDB" id="1924968at2759"/>
<dbReference type="PRINTS" id="PR00926">
    <property type="entry name" value="MITOCARRIER"/>
</dbReference>
<dbReference type="SUPFAM" id="SSF103506">
    <property type="entry name" value="Mitochondrial carrier"/>
    <property type="match status" value="1"/>
</dbReference>
<dbReference type="Proteomes" id="UP000327044">
    <property type="component" value="Unassembled WGS sequence"/>
</dbReference>
<keyword evidence="5" id="KW-0677">Repeat</keyword>
<feature type="transmembrane region" description="Helical" evidence="11">
    <location>
        <begin position="6"/>
        <end position="24"/>
    </location>
</feature>
<evidence type="ECO:0000256" key="9">
    <source>
        <dbReference type="PROSITE-ProRule" id="PRU00282"/>
    </source>
</evidence>
<evidence type="ECO:0000256" key="5">
    <source>
        <dbReference type="ARBA" id="ARBA00022737"/>
    </source>
</evidence>
<keyword evidence="4 9" id="KW-0812">Transmembrane</keyword>
<evidence type="ECO:0000256" key="10">
    <source>
        <dbReference type="RuleBase" id="RU000488"/>
    </source>
</evidence>
<dbReference type="InterPro" id="IPR023395">
    <property type="entry name" value="MCP_dom_sf"/>
</dbReference>
<dbReference type="InterPro" id="IPR018108">
    <property type="entry name" value="MCP_transmembrane"/>
</dbReference>
<dbReference type="InterPro" id="IPR002067">
    <property type="entry name" value="MCP"/>
</dbReference>
<dbReference type="PANTHER" id="PTHR45624">
    <property type="entry name" value="MITOCHONDRIAL BASIC AMINO ACIDS TRANSPORTER-RELATED"/>
    <property type="match status" value="1"/>
</dbReference>
<dbReference type="FunCoup" id="A0A5N4B1A3">
    <property type="interactions" value="26"/>
</dbReference>
<feature type="repeat" description="Solcar" evidence="9">
    <location>
        <begin position="193"/>
        <end position="280"/>
    </location>
</feature>
<organism evidence="12 13">
    <name type="scientific">Photinus pyralis</name>
    <name type="common">Common eastern firefly</name>
    <name type="synonym">Lampyris pyralis</name>
    <dbReference type="NCBI Taxonomy" id="7054"/>
    <lineage>
        <taxon>Eukaryota</taxon>
        <taxon>Metazoa</taxon>
        <taxon>Ecdysozoa</taxon>
        <taxon>Arthropoda</taxon>
        <taxon>Hexapoda</taxon>
        <taxon>Insecta</taxon>
        <taxon>Pterygota</taxon>
        <taxon>Neoptera</taxon>
        <taxon>Endopterygota</taxon>
        <taxon>Coleoptera</taxon>
        <taxon>Polyphaga</taxon>
        <taxon>Elateriformia</taxon>
        <taxon>Elateroidea</taxon>
        <taxon>Lampyridae</taxon>
        <taxon>Lampyrinae</taxon>
        <taxon>Photinus</taxon>
    </lineage>
</organism>
<dbReference type="AlphaFoldDB" id="A0A5N4B1A3"/>
<comment type="subcellular location">
    <subcellularLocation>
        <location evidence="1">Mitochondrion membrane</location>
        <topology evidence="1">Multi-pass membrane protein</topology>
    </subcellularLocation>
</comment>
<keyword evidence="3 10" id="KW-0813">Transport</keyword>
<dbReference type="PANTHER" id="PTHR45624:SF1">
    <property type="entry name" value="SD08189P"/>
    <property type="match status" value="1"/>
</dbReference>
<dbReference type="PROSITE" id="PS50920">
    <property type="entry name" value="SOLCAR"/>
    <property type="match status" value="3"/>
</dbReference>
<evidence type="ECO:0008006" key="14">
    <source>
        <dbReference type="Google" id="ProtNLM"/>
    </source>
</evidence>
<gene>
    <name evidence="12" type="ORF">PPYR_00306</name>
</gene>
<evidence type="ECO:0000256" key="6">
    <source>
        <dbReference type="ARBA" id="ARBA00022989"/>
    </source>
</evidence>
<dbReference type="Pfam" id="PF00153">
    <property type="entry name" value="Mito_carr"/>
    <property type="match status" value="3"/>
</dbReference>
<dbReference type="InterPro" id="IPR050567">
    <property type="entry name" value="Mitochondrial_Carrier"/>
</dbReference>
<evidence type="ECO:0000313" key="13">
    <source>
        <dbReference type="Proteomes" id="UP000327044"/>
    </source>
</evidence>
<evidence type="ECO:0000256" key="7">
    <source>
        <dbReference type="ARBA" id="ARBA00023128"/>
    </source>
</evidence>
<protein>
    <recommendedName>
        <fullName evidence="14">Mitochondrial carrier protein</fullName>
    </recommendedName>
</protein>
<evidence type="ECO:0000256" key="8">
    <source>
        <dbReference type="ARBA" id="ARBA00023136"/>
    </source>
</evidence>
<comment type="caution">
    <text evidence="12">The sequence shown here is derived from an EMBL/GenBank/DDBJ whole genome shotgun (WGS) entry which is preliminary data.</text>
</comment>
<comment type="similarity">
    <text evidence="2 10">Belongs to the mitochondrial carrier (TC 2.A.29) family.</text>
</comment>
<dbReference type="Gene3D" id="1.50.40.10">
    <property type="entry name" value="Mitochondrial carrier domain"/>
    <property type="match status" value="2"/>
</dbReference>
<keyword evidence="13" id="KW-1185">Reference proteome</keyword>
<keyword evidence="6 11" id="KW-1133">Transmembrane helix</keyword>
<dbReference type="EMBL" id="VVIM01000001">
    <property type="protein sequence ID" value="KAB0803336.1"/>
    <property type="molecule type" value="Genomic_DNA"/>
</dbReference>
<evidence type="ECO:0000256" key="2">
    <source>
        <dbReference type="ARBA" id="ARBA00006375"/>
    </source>
</evidence>
<accession>A0A5N4B1A3</accession>
<evidence type="ECO:0000256" key="1">
    <source>
        <dbReference type="ARBA" id="ARBA00004225"/>
    </source>
</evidence>
<proteinExistence type="inferred from homology"/>
<feature type="repeat" description="Solcar" evidence="9">
    <location>
        <begin position="97"/>
        <end position="189"/>
    </location>
</feature>
<dbReference type="InParanoid" id="A0A5N4B1A3"/>
<reference evidence="12 13" key="1">
    <citation type="journal article" date="2018" name="Elife">
        <title>Firefly genomes illuminate parallel origins of bioluminescence in beetles.</title>
        <authorList>
            <person name="Fallon T.R."/>
            <person name="Lower S.E."/>
            <person name="Chang C.H."/>
            <person name="Bessho-Uehara M."/>
            <person name="Martin G.J."/>
            <person name="Bewick A.J."/>
            <person name="Behringer M."/>
            <person name="Debat H.J."/>
            <person name="Wong I."/>
            <person name="Day J.C."/>
            <person name="Suvorov A."/>
            <person name="Silva C.J."/>
            <person name="Stanger-Hall K.F."/>
            <person name="Hall D.W."/>
            <person name="Schmitz R.J."/>
            <person name="Nelson D.R."/>
            <person name="Lewis S.M."/>
            <person name="Shigenobu S."/>
            <person name="Bybee S.M."/>
            <person name="Larracuente A.M."/>
            <person name="Oba Y."/>
            <person name="Weng J.K."/>
        </authorList>
    </citation>
    <scope>NUCLEOTIDE SEQUENCE [LARGE SCALE GENOMIC DNA]</scope>
    <source>
        <strain evidence="12">1611_PpyrPB1</strain>
        <tissue evidence="12">Whole body</tissue>
    </source>
</reference>
<dbReference type="GO" id="GO:1990575">
    <property type="term" value="P:mitochondrial L-ornithine transmembrane transport"/>
    <property type="evidence" value="ECO:0007669"/>
    <property type="project" value="TreeGrafter"/>
</dbReference>
<keyword evidence="7" id="KW-0496">Mitochondrion</keyword>
<name>A0A5N4B1A3_PHOPY</name>
<dbReference type="GO" id="GO:0031966">
    <property type="term" value="C:mitochondrial membrane"/>
    <property type="evidence" value="ECO:0007669"/>
    <property type="project" value="UniProtKB-SubCell"/>
</dbReference>
<dbReference type="GO" id="GO:0005289">
    <property type="term" value="F:high-affinity L-arginine transmembrane transporter activity"/>
    <property type="evidence" value="ECO:0007669"/>
    <property type="project" value="TreeGrafter"/>
</dbReference>
<evidence type="ECO:0000256" key="4">
    <source>
        <dbReference type="ARBA" id="ARBA00022692"/>
    </source>
</evidence>
<keyword evidence="8 9" id="KW-0472">Membrane</keyword>
<sequence length="287" mass="32021">MIDWINFIAGWLGGIAGLIIGHPMDTLKTRQQSTGHSLSTTIKEIYQHEGIRGCYKGFFVQYFTVGPANAVFFFAYGESLKVVQKNGSGRVDFNDTKWRMNVALAGLLAGTVQVIVTSPIEFVKTLLQTGNSRSLKNGGPQYKTAIQAIRGIYRRGGLLGFYRGFIPTFWRDGASSSIYLVVYESLRPRNREHALTELITAGGMAGSASWSLLVPFDVIKTRLQTDNPLNPQYTGMIDCAIKLSRRKGLKIFMKGFWVTTLRAFPVNAALFLVYEFSVELLQNIFHV</sequence>
<evidence type="ECO:0000256" key="3">
    <source>
        <dbReference type="ARBA" id="ARBA00022448"/>
    </source>
</evidence>